<dbReference type="WBParaSite" id="BTMF_0001735101-mRNA-1">
    <property type="protein sequence ID" value="BTMF_0001735101-mRNA-1"/>
    <property type="gene ID" value="BTMF_0001735101"/>
</dbReference>
<keyword evidence="3" id="KW-1185">Reference proteome</keyword>
<protein>
    <submittedName>
        <fullName evidence="4">TNFAIP3-interacting protein 3</fullName>
    </submittedName>
</protein>
<dbReference type="AlphaFoldDB" id="A0A0R3RBD2"/>
<proteinExistence type="predicted"/>
<name>A0A0R3RBD2_9BILA</name>
<dbReference type="EMBL" id="UZAG01022398">
    <property type="protein sequence ID" value="VDO53530.1"/>
    <property type="molecule type" value="Genomic_DNA"/>
</dbReference>
<reference evidence="4" key="1">
    <citation type="submission" date="2017-02" db="UniProtKB">
        <authorList>
            <consortium name="WormBaseParasite"/>
        </authorList>
    </citation>
    <scope>IDENTIFICATION</scope>
</reference>
<dbReference type="STRING" id="42155.A0A0R3RBD2"/>
<keyword evidence="1" id="KW-0175">Coiled coil</keyword>
<sequence length="71" mass="8552">MGTYVQQLKEEYEKRLRERTLHGEKERRRQLNFHCKQLEAQLRKVQRDNESMGKQLKMMKKCASCSHLGNS</sequence>
<evidence type="ECO:0000313" key="4">
    <source>
        <dbReference type="WBParaSite" id="BTMF_0001735101-mRNA-1"/>
    </source>
</evidence>
<reference evidence="2 3" key="2">
    <citation type="submission" date="2018-11" db="EMBL/GenBank/DDBJ databases">
        <authorList>
            <consortium name="Pathogen Informatics"/>
        </authorList>
    </citation>
    <scope>NUCLEOTIDE SEQUENCE [LARGE SCALE GENOMIC DNA]</scope>
</reference>
<evidence type="ECO:0000313" key="2">
    <source>
        <dbReference type="EMBL" id="VDO53530.1"/>
    </source>
</evidence>
<dbReference type="Proteomes" id="UP000280834">
    <property type="component" value="Unassembled WGS sequence"/>
</dbReference>
<feature type="coiled-coil region" evidence="1">
    <location>
        <begin position="28"/>
        <end position="55"/>
    </location>
</feature>
<accession>A0A0R3RBD2</accession>
<evidence type="ECO:0000256" key="1">
    <source>
        <dbReference type="SAM" id="Coils"/>
    </source>
</evidence>
<organism evidence="4">
    <name type="scientific">Brugia timori</name>
    <dbReference type="NCBI Taxonomy" id="42155"/>
    <lineage>
        <taxon>Eukaryota</taxon>
        <taxon>Metazoa</taxon>
        <taxon>Ecdysozoa</taxon>
        <taxon>Nematoda</taxon>
        <taxon>Chromadorea</taxon>
        <taxon>Rhabditida</taxon>
        <taxon>Spirurina</taxon>
        <taxon>Spiruromorpha</taxon>
        <taxon>Filarioidea</taxon>
        <taxon>Onchocercidae</taxon>
        <taxon>Brugia</taxon>
    </lineage>
</organism>
<evidence type="ECO:0000313" key="3">
    <source>
        <dbReference type="Proteomes" id="UP000280834"/>
    </source>
</evidence>
<gene>
    <name evidence="2" type="ORF">BTMF_LOCUS15316</name>
</gene>